<accession>A0A438M378</accession>
<comment type="caution">
    <text evidence="1">The sequence shown here is derived from an EMBL/GenBank/DDBJ whole genome shotgun (WGS) entry which is preliminary data.</text>
</comment>
<protein>
    <submittedName>
        <fullName evidence="1">Uncharacterized protein</fullName>
    </submittedName>
</protein>
<gene>
    <name evidence="1" type="ORF">EDD27_2300</name>
</gene>
<proteinExistence type="predicted"/>
<dbReference type="EMBL" id="SAUN01000001">
    <property type="protein sequence ID" value="RVX39923.1"/>
    <property type="molecule type" value="Genomic_DNA"/>
</dbReference>
<evidence type="ECO:0000313" key="1">
    <source>
        <dbReference type="EMBL" id="RVX39923.1"/>
    </source>
</evidence>
<sequence>MTVARHPFRATSKAQVEALQVALDEGPAAYGRGEDQYWTQGG</sequence>
<evidence type="ECO:0000313" key="2">
    <source>
        <dbReference type="Proteomes" id="UP000284824"/>
    </source>
</evidence>
<dbReference type="Proteomes" id="UP000284824">
    <property type="component" value="Unassembled WGS sequence"/>
</dbReference>
<reference evidence="1 2" key="1">
    <citation type="submission" date="2019-01" db="EMBL/GenBank/DDBJ databases">
        <title>Sequencing the genomes of 1000 actinobacteria strains.</title>
        <authorList>
            <person name="Klenk H.-P."/>
        </authorList>
    </citation>
    <scope>NUCLEOTIDE SEQUENCE [LARGE SCALE GENOMIC DNA]</scope>
    <source>
        <strain evidence="1 2">DSM 43925</strain>
    </source>
</reference>
<dbReference type="AlphaFoldDB" id="A0A438M378"/>
<organism evidence="1 2">
    <name type="scientific">Nonomuraea polychroma</name>
    <dbReference type="NCBI Taxonomy" id="46176"/>
    <lineage>
        <taxon>Bacteria</taxon>
        <taxon>Bacillati</taxon>
        <taxon>Actinomycetota</taxon>
        <taxon>Actinomycetes</taxon>
        <taxon>Streptosporangiales</taxon>
        <taxon>Streptosporangiaceae</taxon>
        <taxon>Nonomuraea</taxon>
    </lineage>
</organism>
<name>A0A438M378_9ACTN</name>
<keyword evidence="2" id="KW-1185">Reference proteome</keyword>